<dbReference type="PANTHER" id="PTHR10281">
    <property type="entry name" value="MEMBRANE-ASSOCIATED PROGESTERONE RECEPTOR COMPONENT-RELATED"/>
    <property type="match status" value="1"/>
</dbReference>
<feature type="domain" description="Cytochrome b5 heme-binding" evidence="3">
    <location>
        <begin position="89"/>
        <end position="182"/>
    </location>
</feature>
<dbReference type="Proteomes" id="UP001208570">
    <property type="component" value="Unassembled WGS sequence"/>
</dbReference>
<evidence type="ECO:0000313" key="5">
    <source>
        <dbReference type="Proteomes" id="UP001208570"/>
    </source>
</evidence>
<organism evidence="4 5">
    <name type="scientific">Paralvinella palmiformis</name>
    <dbReference type="NCBI Taxonomy" id="53620"/>
    <lineage>
        <taxon>Eukaryota</taxon>
        <taxon>Metazoa</taxon>
        <taxon>Spiralia</taxon>
        <taxon>Lophotrochozoa</taxon>
        <taxon>Annelida</taxon>
        <taxon>Polychaeta</taxon>
        <taxon>Sedentaria</taxon>
        <taxon>Canalipalpata</taxon>
        <taxon>Terebellida</taxon>
        <taxon>Terebelliformia</taxon>
        <taxon>Alvinellidae</taxon>
        <taxon>Paralvinella</taxon>
    </lineage>
</organism>
<dbReference type="AlphaFoldDB" id="A0AAD9KC98"/>
<dbReference type="SUPFAM" id="SSF55856">
    <property type="entry name" value="Cytochrome b5-like heme/steroid binding domain"/>
    <property type="match status" value="1"/>
</dbReference>
<feature type="compositionally biased region" description="Acidic residues" evidence="2">
    <location>
        <begin position="227"/>
        <end position="236"/>
    </location>
</feature>
<comment type="similarity">
    <text evidence="1">Belongs to the cytochrome b5 family. MAPR subfamily.</text>
</comment>
<comment type="caution">
    <text evidence="4">The sequence shown here is derived from an EMBL/GenBank/DDBJ whole genome shotgun (WGS) entry which is preliminary data.</text>
</comment>
<protein>
    <recommendedName>
        <fullName evidence="3">Cytochrome b5 heme-binding domain-containing protein</fullName>
    </recommendedName>
</protein>
<dbReference type="FunFam" id="3.10.120.10:FF:000003">
    <property type="entry name" value="membrane-associated progesterone receptor component 1"/>
    <property type="match status" value="1"/>
</dbReference>
<gene>
    <name evidence="4" type="ORF">LSH36_15g17004</name>
</gene>
<dbReference type="InterPro" id="IPR001199">
    <property type="entry name" value="Cyt_B5-like_heme/steroid-bd"/>
</dbReference>
<evidence type="ECO:0000259" key="3">
    <source>
        <dbReference type="SMART" id="SM01117"/>
    </source>
</evidence>
<keyword evidence="5" id="KW-1185">Reference proteome</keyword>
<dbReference type="PANTHER" id="PTHR10281:SF106">
    <property type="entry name" value="IP06960P-RELATED"/>
    <property type="match status" value="1"/>
</dbReference>
<dbReference type="Pfam" id="PF00173">
    <property type="entry name" value="Cyt-b5"/>
    <property type="match status" value="1"/>
</dbReference>
<evidence type="ECO:0000256" key="2">
    <source>
        <dbReference type="SAM" id="MobiDB-lite"/>
    </source>
</evidence>
<dbReference type="GO" id="GO:0016020">
    <property type="term" value="C:membrane"/>
    <property type="evidence" value="ECO:0007669"/>
    <property type="project" value="TreeGrafter"/>
</dbReference>
<evidence type="ECO:0000313" key="4">
    <source>
        <dbReference type="EMBL" id="KAK2168687.1"/>
    </source>
</evidence>
<sequence length="253" mass="28629">MGDGGLYLERMRNADVYSDLEKMADAEVHESEGIRSFVGTFAAELFGNPLNLLLLGVCGFLLLKIVRNKRAPPPKPAEPELPPMKKRDFTLDQLREFDGKGPDGRLLMAVNGKVFDVTRGKRFYGPGGPYGVFAGRDASRGLATFSLTEDAIRDEYDDLSDLNSMQMDSIREWEMQFMGKSFTPILWHTLEMTIKHQQFINFPRHYPALINLKKYDMVGRLLKPGEEPADYTDTEEEHSNQEGTTPESKSKND</sequence>
<dbReference type="GO" id="GO:0005783">
    <property type="term" value="C:endoplasmic reticulum"/>
    <property type="evidence" value="ECO:0007669"/>
    <property type="project" value="TreeGrafter"/>
</dbReference>
<dbReference type="EMBL" id="JAODUP010000015">
    <property type="protein sequence ID" value="KAK2168687.1"/>
    <property type="molecule type" value="Genomic_DNA"/>
</dbReference>
<proteinExistence type="inferred from homology"/>
<feature type="region of interest" description="Disordered" evidence="2">
    <location>
        <begin position="224"/>
        <end position="253"/>
    </location>
</feature>
<accession>A0AAD9KC98</accession>
<dbReference type="Gene3D" id="3.10.120.10">
    <property type="entry name" value="Cytochrome b5-like heme/steroid binding domain"/>
    <property type="match status" value="1"/>
</dbReference>
<reference evidence="4" key="1">
    <citation type="journal article" date="2023" name="Mol. Biol. Evol.">
        <title>Third-Generation Sequencing Reveals the Adaptive Role of the Epigenome in Three Deep-Sea Polychaetes.</title>
        <authorList>
            <person name="Perez M."/>
            <person name="Aroh O."/>
            <person name="Sun Y."/>
            <person name="Lan Y."/>
            <person name="Juniper S.K."/>
            <person name="Young C.R."/>
            <person name="Angers B."/>
            <person name="Qian P.Y."/>
        </authorList>
    </citation>
    <scope>NUCLEOTIDE SEQUENCE</scope>
    <source>
        <strain evidence="4">P08H-3</strain>
    </source>
</reference>
<dbReference type="SMART" id="SM01117">
    <property type="entry name" value="Cyt-b5"/>
    <property type="match status" value="1"/>
</dbReference>
<dbReference type="InterPro" id="IPR036400">
    <property type="entry name" value="Cyt_B5-like_heme/steroid_sf"/>
</dbReference>
<name>A0AAD9KC98_9ANNE</name>
<evidence type="ECO:0000256" key="1">
    <source>
        <dbReference type="ARBA" id="ARBA00038357"/>
    </source>
</evidence>
<dbReference type="InterPro" id="IPR050577">
    <property type="entry name" value="MAPR/NEUFC/NENF-like"/>
</dbReference>